<dbReference type="PATRIC" id="fig|69370.6.peg.4193"/>
<accession>A0A0M2H766</accession>
<sequence length="50" mass="5717">MIGHGLVLFIAIAWLALTLRVCGIGDRGGVSWFDLPMVPLNRAERRRRRR</sequence>
<name>A0A0M2H766_MICTR</name>
<comment type="caution">
    <text evidence="1">The sequence shown here is derived from an EMBL/GenBank/DDBJ whole genome shotgun (WGS) entry which is preliminary data.</text>
</comment>
<evidence type="ECO:0000313" key="2">
    <source>
        <dbReference type="Proteomes" id="UP000034098"/>
    </source>
</evidence>
<evidence type="ECO:0000313" key="1">
    <source>
        <dbReference type="EMBL" id="KJL39923.1"/>
    </source>
</evidence>
<keyword evidence="2" id="KW-1185">Reference proteome</keyword>
<dbReference type="Proteomes" id="UP000034098">
    <property type="component" value="Unassembled WGS sequence"/>
</dbReference>
<dbReference type="AlphaFoldDB" id="A0A0M2H766"/>
<organism evidence="1 2">
    <name type="scientific">Microbacterium trichothecenolyticum</name>
    <name type="common">Aureobacterium trichothecenolyticum</name>
    <dbReference type="NCBI Taxonomy" id="69370"/>
    <lineage>
        <taxon>Bacteria</taxon>
        <taxon>Bacillati</taxon>
        <taxon>Actinomycetota</taxon>
        <taxon>Actinomycetes</taxon>
        <taxon>Micrococcales</taxon>
        <taxon>Microbacteriaceae</taxon>
        <taxon>Microbacterium</taxon>
    </lineage>
</organism>
<protein>
    <submittedName>
        <fullName evidence="1">Uncharacterized protein</fullName>
    </submittedName>
</protein>
<gene>
    <name evidence="1" type="ORF">RS82_04136</name>
</gene>
<proteinExistence type="predicted"/>
<dbReference type="RefSeq" id="WP_157005708.1">
    <property type="nucleotide sequence ID" value="NZ_JYJA01000041.1"/>
</dbReference>
<dbReference type="EMBL" id="JYJA01000041">
    <property type="protein sequence ID" value="KJL39923.1"/>
    <property type="molecule type" value="Genomic_DNA"/>
</dbReference>
<reference evidence="1 2" key="1">
    <citation type="submission" date="2015-02" db="EMBL/GenBank/DDBJ databases">
        <title>Draft genome sequences of ten Microbacterium spp. with emphasis on heavy metal contaminated environments.</title>
        <authorList>
            <person name="Corretto E."/>
        </authorList>
    </citation>
    <scope>NUCLEOTIDE SEQUENCE [LARGE SCALE GENOMIC DNA]</scope>
    <source>
        <strain evidence="1 2">DSM 8608</strain>
    </source>
</reference>